<comment type="caution">
    <text evidence="2">The sequence shown here is derived from an EMBL/GenBank/DDBJ whole genome shotgun (WGS) entry which is preliminary data.</text>
</comment>
<dbReference type="InterPro" id="IPR007922">
    <property type="entry name" value="DciA-like"/>
</dbReference>
<dbReference type="PANTHER" id="PTHR36456">
    <property type="entry name" value="UPF0232 PROTEIN SCO3875"/>
    <property type="match status" value="1"/>
</dbReference>
<evidence type="ECO:0000256" key="1">
    <source>
        <dbReference type="SAM" id="MobiDB-lite"/>
    </source>
</evidence>
<keyword evidence="3" id="KW-1185">Reference proteome</keyword>
<dbReference type="EMBL" id="VDUX01000007">
    <property type="protein sequence ID" value="TXL57407.1"/>
    <property type="molecule type" value="Genomic_DNA"/>
</dbReference>
<dbReference type="Pfam" id="PF05258">
    <property type="entry name" value="DciA"/>
    <property type="match status" value="1"/>
</dbReference>
<name>A0A5C8NCS7_9ACTN</name>
<feature type="compositionally biased region" description="Basic residues" evidence="1">
    <location>
        <begin position="40"/>
        <end position="52"/>
    </location>
</feature>
<dbReference type="Proteomes" id="UP000321571">
    <property type="component" value="Unassembled WGS sequence"/>
</dbReference>
<sequence length="173" mass="19287">MGRSCMTEPDDPTPDEQPDSLGLARDIADSYRGGPPADPRKRRRRARPSPRRGQRDDPVPLADVMGDMLKERGWDERLSTQRIYTDWAGIVGPEVAEHSEVVGYADGIVEIKADSTAWARELQFLAATLVRKLNEELGHGSVLRIDVRGPQAPSWTKGKRTLRNARGPRDTYG</sequence>
<dbReference type="AlphaFoldDB" id="A0A5C8NCS7"/>
<feature type="region of interest" description="Disordered" evidence="1">
    <location>
        <begin position="1"/>
        <end position="63"/>
    </location>
</feature>
<dbReference type="PANTHER" id="PTHR36456:SF1">
    <property type="entry name" value="UPF0232 PROTEIN SCO3875"/>
    <property type="match status" value="1"/>
</dbReference>
<organism evidence="2 3">
    <name type="scientific">Aeromicrobium terrae</name>
    <dbReference type="NCBI Taxonomy" id="2498846"/>
    <lineage>
        <taxon>Bacteria</taxon>
        <taxon>Bacillati</taxon>
        <taxon>Actinomycetota</taxon>
        <taxon>Actinomycetes</taxon>
        <taxon>Propionibacteriales</taxon>
        <taxon>Nocardioidaceae</taxon>
        <taxon>Aeromicrobium</taxon>
    </lineage>
</organism>
<evidence type="ECO:0000313" key="2">
    <source>
        <dbReference type="EMBL" id="TXL57407.1"/>
    </source>
</evidence>
<evidence type="ECO:0000313" key="3">
    <source>
        <dbReference type="Proteomes" id="UP000321571"/>
    </source>
</evidence>
<gene>
    <name evidence="2" type="ORF">FHP06_13565</name>
</gene>
<reference evidence="2 3" key="1">
    <citation type="submission" date="2019-06" db="EMBL/GenBank/DDBJ databases">
        <title>Aeromicrobium sp. nov., isolated from a maize field.</title>
        <authorList>
            <person name="Lin S.-Y."/>
            <person name="Tsai C.-F."/>
            <person name="Young C.-C."/>
        </authorList>
    </citation>
    <scope>NUCLEOTIDE SEQUENCE [LARGE SCALE GENOMIC DNA]</scope>
    <source>
        <strain evidence="2 3">CC-CFT486</strain>
    </source>
</reference>
<protein>
    <submittedName>
        <fullName evidence="2">DUF721 domain-containing protein</fullName>
    </submittedName>
</protein>
<accession>A0A5C8NCS7</accession>
<dbReference type="OrthoDB" id="5516926at2"/>
<feature type="compositionally biased region" description="Acidic residues" evidence="1">
    <location>
        <begin position="8"/>
        <end position="18"/>
    </location>
</feature>
<proteinExistence type="predicted"/>
<feature type="region of interest" description="Disordered" evidence="1">
    <location>
        <begin position="149"/>
        <end position="173"/>
    </location>
</feature>